<dbReference type="GO" id="GO:0003677">
    <property type="term" value="F:DNA binding"/>
    <property type="evidence" value="ECO:0007669"/>
    <property type="project" value="UniProtKB-KW"/>
</dbReference>
<reference evidence="14" key="1">
    <citation type="submission" date="2020-12" db="EMBL/GenBank/DDBJ databases">
        <title>Antibiotic resistance and phylogeny of Pseudomonas spp. isolated over three decades from chicken meat in the Norwegian food chain.</title>
        <authorList>
            <person name="Moen B."/>
        </authorList>
    </citation>
    <scope>NUCLEOTIDE SEQUENCE</scope>
    <source>
        <strain evidence="14">MF6762</strain>
    </source>
</reference>
<dbReference type="SUPFAM" id="SSF55073">
    <property type="entry name" value="Nucleotide cyclase"/>
    <property type="match status" value="1"/>
</dbReference>
<feature type="modified residue" description="4-aspartylphosphate" evidence="8">
    <location>
        <position position="56"/>
    </location>
</feature>
<dbReference type="SMART" id="SM00052">
    <property type="entry name" value="EAL"/>
    <property type="match status" value="1"/>
</dbReference>
<organism evidence="14 15">
    <name type="scientific">Pseudomonas psychrophila</name>
    <dbReference type="NCBI Taxonomy" id="122355"/>
    <lineage>
        <taxon>Bacteria</taxon>
        <taxon>Pseudomonadati</taxon>
        <taxon>Pseudomonadota</taxon>
        <taxon>Gammaproteobacteria</taxon>
        <taxon>Pseudomonadales</taxon>
        <taxon>Pseudomonadaceae</taxon>
        <taxon>Pseudomonas</taxon>
    </lineage>
</organism>
<evidence type="ECO:0000256" key="4">
    <source>
        <dbReference type="ARBA" id="ARBA00023012"/>
    </source>
</evidence>
<dbReference type="InterPro" id="IPR000014">
    <property type="entry name" value="PAS"/>
</dbReference>
<dbReference type="PANTHER" id="PTHR44757:SF2">
    <property type="entry name" value="BIOFILM ARCHITECTURE MAINTENANCE PROTEIN MBAA"/>
    <property type="match status" value="1"/>
</dbReference>
<dbReference type="EMBL" id="JAEKCZ010000005">
    <property type="protein sequence ID" value="MBJ2256344.1"/>
    <property type="molecule type" value="Genomic_DNA"/>
</dbReference>
<dbReference type="RefSeq" id="WP_198821499.1">
    <property type="nucleotide sequence ID" value="NZ_JAEKCZ010000005.1"/>
</dbReference>
<dbReference type="Pfam" id="PF00072">
    <property type="entry name" value="Response_reg"/>
    <property type="match status" value="1"/>
</dbReference>
<sequence length="704" mass="78602">MPNSAATILIVDDEDHVRKLLKILLQNQGYHTLTASSGEEALVVVAEQPPDLILLDIMMPGMDGFEVASQLKTNKATSNIPIIMLSALDKQSSRISGLEAGAEDFLSKPVESAELWLRVRNLLRLKAFGDYLKSHSLMLEEQLQQRTIDLERFRSAMDASGDAIFLINRSSMRLIEFNRRACQVLGYTVEELLCKTPADLSDDSIEHLKVLYDQIIAGKGPSEATETQIRCKDGSLLPVEIHRQAYKTGDDWIIVGIAHDITERKEADQRILKMAHYDTLTGLPNRKLFFTTLQMGLTQASLSDWQLAVVTVDLDDFSSVNEAWGHQLGDRMLTQVGQRLTNCLNVSDTLGRMDGDEFALILMIREGQADPLQTVERIRETLREPFKLGSQSTAMTASFGIALYPDDGNDAHGLIRHANTAMHRAKKIGRDNYRFYTAQMNDDASARQTMETALREAVKQQTFELFYQPKISLLDDSVCGVEALLRWQQPGQGTISPAVFVPMLENLGLITQVGNWVINRVCKQIADWQRTGEGGIQVAVNVSFQQIIKGDLIAIIQQALIEHQIDAHWLEIELTESSLMENTSHTIASLQTLKELGVKVSIDDFGTGYSSLAYLRRFPIDKLKIDIAFIREVTTNPQDAAIAKTIIELAHSLNLQVIAEGVETPDQLDFLTKNGCDQVQGYLFSKPLPVLELEAFLRARGCFT</sequence>
<dbReference type="Gene3D" id="3.40.50.2300">
    <property type="match status" value="1"/>
</dbReference>
<evidence type="ECO:0000256" key="3">
    <source>
        <dbReference type="ARBA" id="ARBA00022636"/>
    </source>
</evidence>
<name>A0A8I1FSF2_9PSED</name>
<dbReference type="CDD" id="cd00130">
    <property type="entry name" value="PAS"/>
    <property type="match status" value="1"/>
</dbReference>
<dbReference type="SMART" id="SM00267">
    <property type="entry name" value="GGDEF"/>
    <property type="match status" value="1"/>
</dbReference>
<dbReference type="InterPro" id="IPR029787">
    <property type="entry name" value="Nucleotide_cyclase"/>
</dbReference>
<dbReference type="EC" id="3.1.4.52" evidence="1"/>
<dbReference type="SUPFAM" id="SSF55785">
    <property type="entry name" value="PYP-like sensor domain (PAS domain)"/>
    <property type="match status" value="1"/>
</dbReference>
<dbReference type="PANTHER" id="PTHR44757">
    <property type="entry name" value="DIGUANYLATE CYCLASE DGCP"/>
    <property type="match status" value="1"/>
</dbReference>
<dbReference type="SMART" id="SM00448">
    <property type="entry name" value="REC"/>
    <property type="match status" value="1"/>
</dbReference>
<evidence type="ECO:0000313" key="14">
    <source>
        <dbReference type="EMBL" id="MBJ2256344.1"/>
    </source>
</evidence>
<evidence type="ECO:0000256" key="1">
    <source>
        <dbReference type="ARBA" id="ARBA00012282"/>
    </source>
</evidence>
<dbReference type="PROSITE" id="PS50112">
    <property type="entry name" value="PAS"/>
    <property type="match status" value="1"/>
</dbReference>
<feature type="domain" description="EAL" evidence="12">
    <location>
        <begin position="447"/>
        <end position="701"/>
    </location>
</feature>
<dbReference type="PROSITE" id="PS50883">
    <property type="entry name" value="EAL"/>
    <property type="match status" value="1"/>
</dbReference>
<dbReference type="InterPro" id="IPR043128">
    <property type="entry name" value="Rev_trsase/Diguanyl_cyclase"/>
</dbReference>
<dbReference type="InterPro" id="IPR001789">
    <property type="entry name" value="Sig_transdc_resp-reg_receiver"/>
</dbReference>
<evidence type="ECO:0000259" key="9">
    <source>
        <dbReference type="PROSITE" id="PS50110"/>
    </source>
</evidence>
<dbReference type="PROSITE" id="PS50887">
    <property type="entry name" value="GGDEF"/>
    <property type="match status" value="1"/>
</dbReference>
<comment type="caution">
    <text evidence="14">The sequence shown here is derived from an EMBL/GenBank/DDBJ whole genome shotgun (WGS) entry which is preliminary data.</text>
</comment>
<evidence type="ECO:0000259" key="10">
    <source>
        <dbReference type="PROSITE" id="PS50112"/>
    </source>
</evidence>
<dbReference type="CDD" id="cd01948">
    <property type="entry name" value="EAL"/>
    <property type="match status" value="1"/>
</dbReference>
<dbReference type="PROSITE" id="PS50110">
    <property type="entry name" value="RESPONSE_REGULATORY"/>
    <property type="match status" value="1"/>
</dbReference>
<protein>
    <recommendedName>
        <fullName evidence="1">cyclic-guanylate-specific phosphodiesterase</fullName>
        <ecNumber evidence="1">3.1.4.52</ecNumber>
    </recommendedName>
</protein>
<feature type="domain" description="GGDEF" evidence="13">
    <location>
        <begin position="305"/>
        <end position="438"/>
    </location>
</feature>
<evidence type="ECO:0000313" key="15">
    <source>
        <dbReference type="Proteomes" id="UP000658390"/>
    </source>
</evidence>
<dbReference type="Pfam" id="PF00990">
    <property type="entry name" value="GGDEF"/>
    <property type="match status" value="1"/>
</dbReference>
<feature type="domain" description="PAS" evidence="10">
    <location>
        <begin position="149"/>
        <end position="219"/>
    </location>
</feature>
<keyword evidence="5" id="KW-0805">Transcription regulation</keyword>
<dbReference type="Gene3D" id="3.30.70.270">
    <property type="match status" value="1"/>
</dbReference>
<dbReference type="InterPro" id="IPR001610">
    <property type="entry name" value="PAC"/>
</dbReference>
<evidence type="ECO:0000259" key="11">
    <source>
        <dbReference type="PROSITE" id="PS50113"/>
    </source>
</evidence>
<dbReference type="InterPro" id="IPR001633">
    <property type="entry name" value="EAL_dom"/>
</dbReference>
<keyword evidence="7" id="KW-0804">Transcription</keyword>
<keyword evidence="2 8" id="KW-0597">Phosphoprotein</keyword>
<dbReference type="NCBIfam" id="TIGR00254">
    <property type="entry name" value="GGDEF"/>
    <property type="match status" value="1"/>
</dbReference>
<dbReference type="GO" id="GO:0071111">
    <property type="term" value="F:cyclic-guanylate-specific phosphodiesterase activity"/>
    <property type="evidence" value="ECO:0007669"/>
    <property type="project" value="UniProtKB-EC"/>
</dbReference>
<evidence type="ECO:0000256" key="7">
    <source>
        <dbReference type="ARBA" id="ARBA00023163"/>
    </source>
</evidence>
<dbReference type="SUPFAM" id="SSF52172">
    <property type="entry name" value="CheY-like"/>
    <property type="match status" value="1"/>
</dbReference>
<dbReference type="GO" id="GO:0000160">
    <property type="term" value="P:phosphorelay signal transduction system"/>
    <property type="evidence" value="ECO:0007669"/>
    <property type="project" value="UniProtKB-KW"/>
</dbReference>
<dbReference type="SUPFAM" id="SSF141868">
    <property type="entry name" value="EAL domain-like"/>
    <property type="match status" value="1"/>
</dbReference>
<dbReference type="FunFam" id="3.20.20.450:FF:000001">
    <property type="entry name" value="Cyclic di-GMP phosphodiesterase yahA"/>
    <property type="match status" value="1"/>
</dbReference>
<accession>A0A8I1FSF2</accession>
<keyword evidence="3" id="KW-0973">c-di-GMP</keyword>
<dbReference type="AlphaFoldDB" id="A0A8I1FSF2"/>
<dbReference type="CDD" id="cd17538">
    <property type="entry name" value="REC_D1_PleD-like"/>
    <property type="match status" value="1"/>
</dbReference>
<keyword evidence="4" id="KW-0902">Two-component regulatory system</keyword>
<dbReference type="SMART" id="SM00091">
    <property type="entry name" value="PAS"/>
    <property type="match status" value="1"/>
</dbReference>
<evidence type="ECO:0000256" key="8">
    <source>
        <dbReference type="PROSITE-ProRule" id="PRU00169"/>
    </source>
</evidence>
<feature type="domain" description="PAC" evidence="11">
    <location>
        <begin position="223"/>
        <end position="273"/>
    </location>
</feature>
<evidence type="ECO:0000259" key="12">
    <source>
        <dbReference type="PROSITE" id="PS50883"/>
    </source>
</evidence>
<keyword evidence="6" id="KW-0238">DNA-binding</keyword>
<dbReference type="Gene3D" id="3.30.450.20">
    <property type="entry name" value="PAS domain"/>
    <property type="match status" value="1"/>
</dbReference>
<dbReference type="Pfam" id="PF13426">
    <property type="entry name" value="PAS_9"/>
    <property type="match status" value="1"/>
</dbReference>
<dbReference type="InterPro" id="IPR000700">
    <property type="entry name" value="PAS-assoc_C"/>
</dbReference>
<evidence type="ECO:0000256" key="6">
    <source>
        <dbReference type="ARBA" id="ARBA00023125"/>
    </source>
</evidence>
<dbReference type="InterPro" id="IPR000160">
    <property type="entry name" value="GGDEF_dom"/>
</dbReference>
<dbReference type="SMART" id="SM00086">
    <property type="entry name" value="PAC"/>
    <property type="match status" value="1"/>
</dbReference>
<dbReference type="InterPro" id="IPR035965">
    <property type="entry name" value="PAS-like_dom_sf"/>
</dbReference>
<evidence type="ECO:0000256" key="2">
    <source>
        <dbReference type="ARBA" id="ARBA00022553"/>
    </source>
</evidence>
<feature type="domain" description="Response regulatory" evidence="9">
    <location>
        <begin position="7"/>
        <end position="123"/>
    </location>
</feature>
<evidence type="ECO:0000259" key="13">
    <source>
        <dbReference type="PROSITE" id="PS50887"/>
    </source>
</evidence>
<proteinExistence type="predicted"/>
<dbReference type="CDD" id="cd01949">
    <property type="entry name" value="GGDEF"/>
    <property type="match status" value="1"/>
</dbReference>
<dbReference type="Gene3D" id="3.20.20.450">
    <property type="entry name" value="EAL domain"/>
    <property type="match status" value="1"/>
</dbReference>
<dbReference type="Pfam" id="PF00563">
    <property type="entry name" value="EAL"/>
    <property type="match status" value="1"/>
</dbReference>
<evidence type="ECO:0000256" key="5">
    <source>
        <dbReference type="ARBA" id="ARBA00023015"/>
    </source>
</evidence>
<dbReference type="FunFam" id="3.40.50.2300:FF:000001">
    <property type="entry name" value="DNA-binding response regulator PhoB"/>
    <property type="match status" value="1"/>
</dbReference>
<dbReference type="PROSITE" id="PS50113">
    <property type="entry name" value="PAC"/>
    <property type="match status" value="1"/>
</dbReference>
<dbReference type="InterPro" id="IPR035919">
    <property type="entry name" value="EAL_sf"/>
</dbReference>
<dbReference type="NCBIfam" id="TIGR00229">
    <property type="entry name" value="sensory_box"/>
    <property type="match status" value="1"/>
</dbReference>
<gene>
    <name evidence="14" type="ORF">JFT45_07410</name>
</gene>
<dbReference type="InterPro" id="IPR052155">
    <property type="entry name" value="Biofilm_reg_signaling"/>
</dbReference>
<dbReference type="Proteomes" id="UP000658390">
    <property type="component" value="Unassembled WGS sequence"/>
</dbReference>
<dbReference type="InterPro" id="IPR011006">
    <property type="entry name" value="CheY-like_superfamily"/>
</dbReference>